<keyword evidence="2 5" id="KW-0812">Transmembrane</keyword>
<proteinExistence type="predicted"/>
<organism evidence="7 8">
    <name type="scientific">Alkalimarinus sediminis</name>
    <dbReference type="NCBI Taxonomy" id="1632866"/>
    <lineage>
        <taxon>Bacteria</taxon>
        <taxon>Pseudomonadati</taxon>
        <taxon>Pseudomonadota</taxon>
        <taxon>Gammaproteobacteria</taxon>
        <taxon>Alteromonadales</taxon>
        <taxon>Alteromonadaceae</taxon>
        <taxon>Alkalimarinus</taxon>
    </lineage>
</organism>
<keyword evidence="7" id="KW-0436">Ligase</keyword>
<evidence type="ECO:0000256" key="3">
    <source>
        <dbReference type="ARBA" id="ARBA00022989"/>
    </source>
</evidence>
<dbReference type="PANTHER" id="PTHR37422:SF21">
    <property type="entry name" value="EXOQ-LIKE PROTEIN"/>
    <property type="match status" value="1"/>
</dbReference>
<evidence type="ECO:0000313" key="8">
    <source>
        <dbReference type="Proteomes" id="UP001164472"/>
    </source>
</evidence>
<dbReference type="InterPro" id="IPR007016">
    <property type="entry name" value="O-antigen_ligase-rel_domated"/>
</dbReference>
<feature type="transmembrane region" description="Helical" evidence="5">
    <location>
        <begin position="322"/>
        <end position="346"/>
    </location>
</feature>
<dbReference type="InterPro" id="IPR051533">
    <property type="entry name" value="WaaL-like"/>
</dbReference>
<evidence type="ECO:0000256" key="2">
    <source>
        <dbReference type="ARBA" id="ARBA00022692"/>
    </source>
</evidence>
<feature type="transmembrane region" description="Helical" evidence="5">
    <location>
        <begin position="238"/>
        <end position="257"/>
    </location>
</feature>
<feature type="transmembrane region" description="Helical" evidence="5">
    <location>
        <begin position="409"/>
        <end position="429"/>
    </location>
</feature>
<gene>
    <name evidence="7" type="ORF">NNL22_06160</name>
</gene>
<dbReference type="KEGG" id="asem:NNL22_06160"/>
<accession>A0A9E8KQR6</accession>
<feature type="transmembrane region" description="Helical" evidence="5">
    <location>
        <begin position="197"/>
        <end position="217"/>
    </location>
</feature>
<dbReference type="EMBL" id="CP101527">
    <property type="protein sequence ID" value="UZW76159.1"/>
    <property type="molecule type" value="Genomic_DNA"/>
</dbReference>
<dbReference type="Pfam" id="PF04932">
    <property type="entry name" value="Wzy_C"/>
    <property type="match status" value="1"/>
</dbReference>
<feature type="domain" description="O-antigen ligase-related" evidence="6">
    <location>
        <begin position="204"/>
        <end position="339"/>
    </location>
</feature>
<evidence type="ECO:0000256" key="4">
    <source>
        <dbReference type="ARBA" id="ARBA00023136"/>
    </source>
</evidence>
<keyword evidence="3 5" id="KW-1133">Transmembrane helix</keyword>
<evidence type="ECO:0000256" key="5">
    <source>
        <dbReference type="SAM" id="Phobius"/>
    </source>
</evidence>
<dbReference type="PANTHER" id="PTHR37422">
    <property type="entry name" value="TEICHURONIC ACID BIOSYNTHESIS PROTEIN TUAE"/>
    <property type="match status" value="1"/>
</dbReference>
<keyword evidence="8" id="KW-1185">Reference proteome</keyword>
<reference evidence="7" key="1">
    <citation type="submission" date="2022-07" db="EMBL/GenBank/DDBJ databases">
        <title>Alkalimarinus sp. nov., isolated from gut of a Alitta virens.</title>
        <authorList>
            <person name="Yang A.I."/>
            <person name="Shin N.-R."/>
        </authorList>
    </citation>
    <scope>NUCLEOTIDE SEQUENCE</scope>
    <source>
        <strain evidence="7">FA028</strain>
    </source>
</reference>
<dbReference type="AlphaFoldDB" id="A0A9E8KQR6"/>
<evidence type="ECO:0000259" key="6">
    <source>
        <dbReference type="Pfam" id="PF04932"/>
    </source>
</evidence>
<dbReference type="GO" id="GO:0016874">
    <property type="term" value="F:ligase activity"/>
    <property type="evidence" value="ECO:0007669"/>
    <property type="project" value="UniProtKB-KW"/>
</dbReference>
<sequence length="440" mass="49896">MDSNQPTKLAKLELFSKNNIFVYLTSLYIIVWYLQLGTRVSILGTIRFEFLLGAFLGLTALFKQLQSRSATAPLTKYVYLFFFIVIIQIPFSAVVEHSFDVFIDRVFKFSLLALFISTFIKTPAALKIFIFAFLLACLKLSLEGFIGWNSGSLVWQNQGIMRLHGSTPILKHPNSFSGFGVGLLPFIYYLFPAVNRYYKVALLALLVLAIVIIIFTGSRTGYVATIGFLGYAIYKSKYRLKVLTSFLLLLIASYSFIPTQYIERFESIYTLEEKEGNSSGTRLKILEDSVEIFLKHPFGVGVAAFPAVRETYFGLKQDTHNLYFEVLTNLGVQGLVVFILLISQLFKTINKNERELNRIKSLFVCLVNTTSFAAEIKNLEFCISVGRAVRAFIIIRLLLGVFGMDLYEIYWWLAIGLTLSISSICSKYLTTINDYKLNAV</sequence>
<protein>
    <submittedName>
        <fullName evidence="7">O-antigen ligase family protein</fullName>
    </submittedName>
</protein>
<name>A0A9E8KQR6_9ALTE</name>
<feature type="transmembrane region" description="Helical" evidence="5">
    <location>
        <begin position="48"/>
        <end position="65"/>
    </location>
</feature>
<dbReference type="Proteomes" id="UP001164472">
    <property type="component" value="Chromosome"/>
</dbReference>
<dbReference type="RefSeq" id="WP_251811975.1">
    <property type="nucleotide sequence ID" value="NZ_CP101527.1"/>
</dbReference>
<evidence type="ECO:0000256" key="1">
    <source>
        <dbReference type="ARBA" id="ARBA00004141"/>
    </source>
</evidence>
<feature type="transmembrane region" description="Helical" evidence="5">
    <location>
        <begin position="77"/>
        <end position="95"/>
    </location>
</feature>
<evidence type="ECO:0000313" key="7">
    <source>
        <dbReference type="EMBL" id="UZW76159.1"/>
    </source>
</evidence>
<feature type="transmembrane region" description="Helical" evidence="5">
    <location>
        <begin position="20"/>
        <end position="36"/>
    </location>
</feature>
<feature type="transmembrane region" description="Helical" evidence="5">
    <location>
        <begin position="169"/>
        <end position="191"/>
    </location>
</feature>
<keyword evidence="4 5" id="KW-0472">Membrane</keyword>
<comment type="subcellular location">
    <subcellularLocation>
        <location evidence="1">Membrane</location>
        <topology evidence="1">Multi-pass membrane protein</topology>
    </subcellularLocation>
</comment>
<dbReference type="GO" id="GO:0016020">
    <property type="term" value="C:membrane"/>
    <property type="evidence" value="ECO:0007669"/>
    <property type="project" value="UniProtKB-SubCell"/>
</dbReference>